<feature type="region of interest" description="Disordered" evidence="1">
    <location>
        <begin position="1"/>
        <end position="107"/>
    </location>
</feature>
<sequence>MNETEIKGGQSTKTDSFRKQKKQTLSGERKNKDSKKKNRQKSPFPKGQGTSHETSRINSVTDQYTKTNQPSQPQKPALQNQIVNEQNDEQSKPTSGMDEIKNPSSNR</sequence>
<protein>
    <submittedName>
        <fullName evidence="2">Uncharacterized protein</fullName>
    </submittedName>
</protein>
<reference evidence="2" key="1">
    <citation type="journal article" date="2019" name="PLoS Negl. Trop. Dis.">
        <title>Revisiting the worldwide diversity of Leptospira species in the environment.</title>
        <authorList>
            <person name="Vincent A.T."/>
            <person name="Schiettekatte O."/>
            <person name="Bourhy P."/>
            <person name="Veyrier F.J."/>
            <person name="Picardeau M."/>
        </authorList>
    </citation>
    <scope>NUCLEOTIDE SEQUENCE [LARGE SCALE GENOMIC DNA]</scope>
    <source>
        <strain evidence="2">201800299</strain>
    </source>
</reference>
<organism evidence="2 3">
    <name type="scientific">Leptospira gomenensis</name>
    <dbReference type="NCBI Taxonomy" id="2484974"/>
    <lineage>
        <taxon>Bacteria</taxon>
        <taxon>Pseudomonadati</taxon>
        <taxon>Spirochaetota</taxon>
        <taxon>Spirochaetia</taxon>
        <taxon>Leptospirales</taxon>
        <taxon>Leptospiraceae</taxon>
        <taxon>Leptospira</taxon>
    </lineage>
</organism>
<feature type="compositionally biased region" description="Polar residues" evidence="1">
    <location>
        <begin position="48"/>
        <end position="85"/>
    </location>
</feature>
<dbReference type="RefSeq" id="WP_135592877.1">
    <property type="nucleotide sequence ID" value="NZ_RQEZ01000083.1"/>
</dbReference>
<gene>
    <name evidence="2" type="ORF">EHQ17_19340</name>
</gene>
<proteinExistence type="predicted"/>
<dbReference type="EMBL" id="RQFA01000081">
    <property type="protein sequence ID" value="TGK27900.1"/>
    <property type="molecule type" value="Genomic_DNA"/>
</dbReference>
<evidence type="ECO:0000313" key="2">
    <source>
        <dbReference type="EMBL" id="TGK27900.1"/>
    </source>
</evidence>
<keyword evidence="3" id="KW-1185">Reference proteome</keyword>
<evidence type="ECO:0000313" key="3">
    <source>
        <dbReference type="Proteomes" id="UP000298277"/>
    </source>
</evidence>
<name>A0A5F1YRY1_9LEPT</name>
<accession>A0A5F1YRY1</accession>
<evidence type="ECO:0000256" key="1">
    <source>
        <dbReference type="SAM" id="MobiDB-lite"/>
    </source>
</evidence>
<dbReference type="AlphaFoldDB" id="A0A5F1YRY1"/>
<dbReference type="Proteomes" id="UP000298277">
    <property type="component" value="Unassembled WGS sequence"/>
</dbReference>
<comment type="caution">
    <text evidence="2">The sequence shown here is derived from an EMBL/GenBank/DDBJ whole genome shotgun (WGS) entry which is preliminary data.</text>
</comment>